<dbReference type="PROSITE" id="PS51318">
    <property type="entry name" value="TAT"/>
    <property type="match status" value="1"/>
</dbReference>
<dbReference type="Proteomes" id="UP001139447">
    <property type="component" value="Unassembled WGS sequence"/>
</dbReference>
<organism evidence="3 4">
    <name type="scientific">Variovorax terrae</name>
    <dbReference type="NCBI Taxonomy" id="2923278"/>
    <lineage>
        <taxon>Bacteria</taxon>
        <taxon>Pseudomonadati</taxon>
        <taxon>Pseudomonadota</taxon>
        <taxon>Betaproteobacteria</taxon>
        <taxon>Burkholderiales</taxon>
        <taxon>Comamonadaceae</taxon>
        <taxon>Variovorax</taxon>
    </lineage>
</organism>
<evidence type="ECO:0000313" key="3">
    <source>
        <dbReference type="EMBL" id="MCJ0765782.1"/>
    </source>
</evidence>
<dbReference type="RefSeq" id="WP_243309374.1">
    <property type="nucleotide sequence ID" value="NZ_JALGBI010000003.1"/>
</dbReference>
<dbReference type="PANTHER" id="PTHR42852">
    <property type="entry name" value="THIOL:DISULFIDE INTERCHANGE PROTEIN DSBE"/>
    <property type="match status" value="1"/>
</dbReference>
<dbReference type="InterPro" id="IPR050553">
    <property type="entry name" value="Thioredoxin_ResA/DsbE_sf"/>
</dbReference>
<proteinExistence type="predicted"/>
<keyword evidence="4" id="KW-1185">Reference proteome</keyword>
<accession>A0A9X1W150</accession>
<dbReference type="GO" id="GO:0016491">
    <property type="term" value="F:oxidoreductase activity"/>
    <property type="evidence" value="ECO:0007669"/>
    <property type="project" value="InterPro"/>
</dbReference>
<evidence type="ECO:0000313" key="4">
    <source>
        <dbReference type="Proteomes" id="UP001139447"/>
    </source>
</evidence>
<dbReference type="AlphaFoldDB" id="A0A9X1W150"/>
<feature type="chain" id="PRO_5040957379" evidence="1">
    <location>
        <begin position="22"/>
        <end position="174"/>
    </location>
</feature>
<dbReference type="SUPFAM" id="SSF52833">
    <property type="entry name" value="Thioredoxin-like"/>
    <property type="match status" value="1"/>
</dbReference>
<reference evidence="3" key="1">
    <citation type="submission" date="2022-03" db="EMBL/GenBank/DDBJ databases">
        <authorList>
            <person name="Woo C.Y."/>
        </authorList>
    </citation>
    <scope>NUCLEOTIDE SEQUENCE</scope>
    <source>
        <strain evidence="3">CYS-02</strain>
    </source>
</reference>
<dbReference type="PROSITE" id="PS51352">
    <property type="entry name" value="THIOREDOXIN_2"/>
    <property type="match status" value="1"/>
</dbReference>
<dbReference type="PANTHER" id="PTHR42852:SF17">
    <property type="entry name" value="THIOREDOXIN-LIKE PROTEIN HI_1115"/>
    <property type="match status" value="1"/>
</dbReference>
<feature type="signal peptide" evidence="1">
    <location>
        <begin position="1"/>
        <end position="21"/>
    </location>
</feature>
<comment type="caution">
    <text evidence="3">The sequence shown here is derived from an EMBL/GenBank/DDBJ whole genome shotgun (WGS) entry which is preliminary data.</text>
</comment>
<gene>
    <name evidence="3" type="ORF">MMF98_21420</name>
</gene>
<dbReference type="InterPro" id="IPR006311">
    <property type="entry name" value="TAT_signal"/>
</dbReference>
<evidence type="ECO:0000256" key="1">
    <source>
        <dbReference type="SAM" id="SignalP"/>
    </source>
</evidence>
<dbReference type="EMBL" id="JALGBI010000003">
    <property type="protein sequence ID" value="MCJ0765782.1"/>
    <property type="molecule type" value="Genomic_DNA"/>
</dbReference>
<dbReference type="Gene3D" id="3.40.30.10">
    <property type="entry name" value="Glutaredoxin"/>
    <property type="match status" value="1"/>
</dbReference>
<dbReference type="InterPro" id="IPR036249">
    <property type="entry name" value="Thioredoxin-like_sf"/>
</dbReference>
<dbReference type="InterPro" id="IPR013766">
    <property type="entry name" value="Thioredoxin_domain"/>
</dbReference>
<keyword evidence="1" id="KW-0732">Signal</keyword>
<dbReference type="Pfam" id="PF00578">
    <property type="entry name" value="AhpC-TSA"/>
    <property type="match status" value="1"/>
</dbReference>
<dbReference type="CDD" id="cd02966">
    <property type="entry name" value="TlpA_like_family"/>
    <property type="match status" value="1"/>
</dbReference>
<dbReference type="InterPro" id="IPR000866">
    <property type="entry name" value="AhpC/TSA"/>
</dbReference>
<dbReference type="GO" id="GO:0016209">
    <property type="term" value="F:antioxidant activity"/>
    <property type="evidence" value="ECO:0007669"/>
    <property type="project" value="InterPro"/>
</dbReference>
<name>A0A9X1W150_9BURK</name>
<sequence>MLTRRNMLAAVATAGPALAWAQGASSSPPGDARAPALPGLGTPLPLARVPLLDGGTFQPAQAEGQVLVVYWWASWCPFCAVQSPHIEKLWRSQRERGLQVLALSIDQKRENAANYLRQKGYTFPAGMLTPEVAKILPKPKGLPVTVARGRNGRVVFAEAGEMFPEDIEGLAKFL</sequence>
<protein>
    <submittedName>
        <fullName evidence="3">TlpA family protein disulfide reductase</fullName>
    </submittedName>
</protein>
<evidence type="ECO:0000259" key="2">
    <source>
        <dbReference type="PROSITE" id="PS51352"/>
    </source>
</evidence>
<feature type="domain" description="Thioredoxin" evidence="2">
    <location>
        <begin position="38"/>
        <end position="174"/>
    </location>
</feature>